<dbReference type="InterPro" id="IPR045402">
    <property type="entry name" value="GAP1-N2"/>
</dbReference>
<dbReference type="OrthoDB" id="167038at2"/>
<dbReference type="Pfam" id="PF20013">
    <property type="entry name" value="GAP1-N2"/>
    <property type="match status" value="1"/>
</dbReference>
<dbReference type="EMBL" id="BIFT01000002">
    <property type="protein sequence ID" value="GCE31237.1"/>
    <property type="molecule type" value="Genomic_DNA"/>
</dbReference>
<evidence type="ECO:0000259" key="1">
    <source>
        <dbReference type="Pfam" id="PF20013"/>
    </source>
</evidence>
<keyword evidence="4" id="KW-1185">Reference proteome</keyword>
<gene>
    <name evidence="3" type="ORF">KDA_67210</name>
</gene>
<accession>A0A402BIY8</accession>
<reference evidence="4" key="1">
    <citation type="submission" date="2018-12" db="EMBL/GenBank/DDBJ databases">
        <title>Tengunoibacter tsumagoiensis gen. nov., sp. nov., Dictyobacter kobayashii sp. nov., D. alpinus sp. nov., and D. joshuensis sp. nov. and description of Dictyobacteraceae fam. nov. within the order Ktedonobacterales isolated from Tengu-no-mugimeshi.</title>
        <authorList>
            <person name="Wang C.M."/>
            <person name="Zheng Y."/>
            <person name="Sakai Y."/>
            <person name="Toyoda A."/>
            <person name="Minakuchi Y."/>
            <person name="Abe K."/>
            <person name="Yokota A."/>
            <person name="Yabe S."/>
        </authorList>
    </citation>
    <scope>NUCLEOTIDE SEQUENCE [LARGE SCALE GENOMIC DNA]</scope>
    <source>
        <strain evidence="4">Uno16</strain>
    </source>
</reference>
<comment type="caution">
    <text evidence="3">The sequence shown here is derived from an EMBL/GenBank/DDBJ whole genome shotgun (WGS) entry which is preliminary data.</text>
</comment>
<feature type="domain" description="GTPase-associated protein 1 middle" evidence="2">
    <location>
        <begin position="154"/>
        <end position="243"/>
    </location>
</feature>
<dbReference type="Pfam" id="PF20014">
    <property type="entry name" value="GAP1-M"/>
    <property type="match status" value="1"/>
</dbReference>
<sequence length="301" mass="33992">MPIQQHYYTSFVNKANGRRGFQTRAMSPGILAADQARLLRMLAYRLPAGLDASAVAQHPVALRYFYQDEETSFLIHSQSTGNDDNGRPGNFFAHSLIMPPELFSNIPPIFFWQSSFWKAQDNTATDELPLLSDLELEPVLDTEQVWSLLHSEQNRQYLAALINAVLHLEHSQRSIILIGTSDQIALWIAAISCMLPPACRPLLSFSTYQHDPYQSQFILTGVPAQIPFQPGTNEYHHYFILNLISGEISHSEPSAYAQFIATIASEKLYEEQLLPLFEAHTANYLIPSRIDTQLDSLVQNT</sequence>
<protein>
    <submittedName>
        <fullName evidence="3">Uncharacterized protein</fullName>
    </submittedName>
</protein>
<feature type="domain" description="GTPase-associated protein 1 N-terminal" evidence="1">
    <location>
        <begin position="3"/>
        <end position="133"/>
    </location>
</feature>
<dbReference type="Proteomes" id="UP000287171">
    <property type="component" value="Unassembled WGS sequence"/>
</dbReference>
<proteinExistence type="predicted"/>
<organism evidence="3 4">
    <name type="scientific">Dictyobacter alpinus</name>
    <dbReference type="NCBI Taxonomy" id="2014873"/>
    <lineage>
        <taxon>Bacteria</taxon>
        <taxon>Bacillati</taxon>
        <taxon>Chloroflexota</taxon>
        <taxon>Ktedonobacteria</taxon>
        <taxon>Ktedonobacterales</taxon>
        <taxon>Dictyobacteraceae</taxon>
        <taxon>Dictyobacter</taxon>
    </lineage>
</organism>
<dbReference type="InterPro" id="IPR045401">
    <property type="entry name" value="GAP1-M"/>
</dbReference>
<dbReference type="AlphaFoldDB" id="A0A402BIY8"/>
<evidence type="ECO:0000259" key="2">
    <source>
        <dbReference type="Pfam" id="PF20014"/>
    </source>
</evidence>
<evidence type="ECO:0000313" key="4">
    <source>
        <dbReference type="Proteomes" id="UP000287171"/>
    </source>
</evidence>
<evidence type="ECO:0000313" key="3">
    <source>
        <dbReference type="EMBL" id="GCE31237.1"/>
    </source>
</evidence>
<dbReference type="RefSeq" id="WP_126631223.1">
    <property type="nucleotide sequence ID" value="NZ_BIFT01000002.1"/>
</dbReference>
<name>A0A402BIY8_9CHLR</name>